<comment type="similarity">
    <text evidence="1">Belongs to the glycosyltransferase 2 family. WaaE/KdtX subfamily.</text>
</comment>
<dbReference type="InterPro" id="IPR029044">
    <property type="entry name" value="Nucleotide-diphossugar_trans"/>
</dbReference>
<keyword evidence="5" id="KW-1185">Reference proteome</keyword>
<dbReference type="SUPFAM" id="SSF53448">
    <property type="entry name" value="Nucleotide-diphospho-sugar transferases"/>
    <property type="match status" value="1"/>
</dbReference>
<dbReference type="STRING" id="1387353.BSF38_03199"/>
<evidence type="ECO:0000256" key="2">
    <source>
        <dbReference type="SAM" id="MobiDB-lite"/>
    </source>
</evidence>
<dbReference type="EMBL" id="CP019082">
    <property type="protein sequence ID" value="APW61674.1"/>
    <property type="molecule type" value="Genomic_DNA"/>
</dbReference>
<feature type="region of interest" description="Disordered" evidence="2">
    <location>
        <begin position="1"/>
        <end position="21"/>
    </location>
</feature>
<evidence type="ECO:0000313" key="5">
    <source>
        <dbReference type="Proteomes" id="UP000186309"/>
    </source>
</evidence>
<dbReference type="Gene3D" id="3.90.550.10">
    <property type="entry name" value="Spore Coat Polysaccharide Biosynthesis Protein SpsA, Chain A"/>
    <property type="match status" value="1"/>
</dbReference>
<dbReference type="KEGG" id="pbor:BSF38_03199"/>
<feature type="domain" description="Glycosyltransferase 2-like" evidence="3">
    <location>
        <begin position="26"/>
        <end position="159"/>
    </location>
</feature>
<dbReference type="OrthoDB" id="9815923at2"/>
<dbReference type="AlphaFoldDB" id="A0A1U7CRV2"/>
<dbReference type="Proteomes" id="UP000186309">
    <property type="component" value="Chromosome"/>
</dbReference>
<evidence type="ECO:0000256" key="1">
    <source>
        <dbReference type="ARBA" id="ARBA00038494"/>
    </source>
</evidence>
<protein>
    <submittedName>
        <fullName evidence="4">GT2 family glycosyltransferase</fullName>
    </submittedName>
</protein>
<dbReference type="CDD" id="cd02511">
    <property type="entry name" value="Beta4Glucosyltransferase"/>
    <property type="match status" value="1"/>
</dbReference>
<dbReference type="RefSeq" id="WP_083712986.1">
    <property type="nucleotide sequence ID" value="NZ_CP019082.1"/>
</dbReference>
<proteinExistence type="inferred from homology"/>
<name>A0A1U7CRV2_9BACT</name>
<accession>A0A1U7CRV2</accession>
<reference evidence="5" key="1">
    <citation type="submission" date="2016-12" db="EMBL/GenBank/DDBJ databases">
        <title>Comparative genomics of four Isosphaeraceae planctomycetes: a common pool of plasmids and glycoside hydrolase genes.</title>
        <authorList>
            <person name="Ivanova A."/>
        </authorList>
    </citation>
    <scope>NUCLEOTIDE SEQUENCE [LARGE SCALE GENOMIC DNA]</scope>
    <source>
        <strain evidence="5">PX4</strain>
    </source>
</reference>
<dbReference type="InterPro" id="IPR001173">
    <property type="entry name" value="Glyco_trans_2-like"/>
</dbReference>
<keyword evidence="4" id="KW-0808">Transferase</keyword>
<evidence type="ECO:0000313" key="4">
    <source>
        <dbReference type="EMBL" id="APW61674.1"/>
    </source>
</evidence>
<sequence>MNTPCLDETTDQDRAARPRTARAPVSVIVPVKNEAENLRRCLPALDWADEVIVVDSQSTDDTCDVAVELGAQVVQFQFNGVYPKKKNWALENLPFRNEWVLIVDADEVVVPELAEEIATRIESGEAEGYYLNSKYFFLGRRIKHCGYSECWNLRLFRHRLGRYERMPDHTGGRSGDNEAHEHVELDGRVARLTHELDHHAYPTIAAWVEKHNRYAVWEAAMYERFLNEPVPATIGRGKALKRRLKKLYLRLPMRPFIRFVYAYIFRLGFLDAKPGLVFCTLLSFYDFLAWANVYEQKIARANELKSSGR</sequence>
<gene>
    <name evidence="4" type="ORF">BSF38_03199</name>
</gene>
<dbReference type="GO" id="GO:0016740">
    <property type="term" value="F:transferase activity"/>
    <property type="evidence" value="ECO:0007669"/>
    <property type="project" value="UniProtKB-KW"/>
</dbReference>
<dbReference type="Pfam" id="PF00535">
    <property type="entry name" value="Glycos_transf_2"/>
    <property type="match status" value="1"/>
</dbReference>
<evidence type="ECO:0000259" key="3">
    <source>
        <dbReference type="Pfam" id="PF00535"/>
    </source>
</evidence>
<organism evidence="4 5">
    <name type="scientific">Paludisphaera borealis</name>
    <dbReference type="NCBI Taxonomy" id="1387353"/>
    <lineage>
        <taxon>Bacteria</taxon>
        <taxon>Pseudomonadati</taxon>
        <taxon>Planctomycetota</taxon>
        <taxon>Planctomycetia</taxon>
        <taxon>Isosphaerales</taxon>
        <taxon>Isosphaeraceae</taxon>
        <taxon>Paludisphaera</taxon>
    </lineage>
</organism>
<dbReference type="PANTHER" id="PTHR43630:SF2">
    <property type="entry name" value="GLYCOSYLTRANSFERASE"/>
    <property type="match status" value="1"/>
</dbReference>
<dbReference type="PANTHER" id="PTHR43630">
    <property type="entry name" value="POLY-BETA-1,6-N-ACETYL-D-GLUCOSAMINE SYNTHASE"/>
    <property type="match status" value="1"/>
</dbReference>